<comment type="caution">
    <text evidence="1">The sequence shown here is derived from an EMBL/GenBank/DDBJ whole genome shotgun (WGS) entry which is preliminary data.</text>
</comment>
<protein>
    <submittedName>
        <fullName evidence="1">Cyclase</fullName>
    </submittedName>
</protein>
<keyword evidence="2" id="KW-1185">Reference proteome</keyword>
<gene>
    <name evidence="1" type="ORF">FCH28_20035</name>
</gene>
<dbReference type="SUPFAM" id="SSF55961">
    <property type="entry name" value="Bet v1-like"/>
    <property type="match status" value="2"/>
</dbReference>
<dbReference type="Proteomes" id="UP000308697">
    <property type="component" value="Unassembled WGS sequence"/>
</dbReference>
<dbReference type="AlphaFoldDB" id="A0A4V5MKJ7"/>
<evidence type="ECO:0000313" key="2">
    <source>
        <dbReference type="Proteomes" id="UP000308697"/>
    </source>
</evidence>
<dbReference type="Pfam" id="PF10604">
    <property type="entry name" value="Polyketide_cyc2"/>
    <property type="match status" value="2"/>
</dbReference>
<dbReference type="EMBL" id="SUMB01000006">
    <property type="protein sequence ID" value="TJZ52118.1"/>
    <property type="molecule type" value="Genomic_DNA"/>
</dbReference>
<dbReference type="InterPro" id="IPR023393">
    <property type="entry name" value="START-like_dom_sf"/>
</dbReference>
<dbReference type="RefSeq" id="WP_136741417.1">
    <property type="nucleotide sequence ID" value="NZ_SUMB01000006.1"/>
</dbReference>
<sequence length="321" mass="35442">MPVTALHRTSHQIDVAAPAGVVYGLIADAVRWPLFLAPNVHVEPLDLEGSEQRLRVWTLANGRVTSWVTRRRLDPCARRIDFRQEMSAPPVESMSGTWSVEQLPDGSARLTLLHAFSVAGDRAEDVAWVERARDANTRAQLANLKELAERWTVLDDLVLTFEDAVRVNGPAELVYDFLYRAGDWPEVLPHLKRVDLVEDVSGIQMLSADTVMADGREHTIRSVRVCFPHGGRIVHKLTEPPALIAAHAGEWSVEPDETGVTVIAQHHVVLREQDIAPVLGEGAGLAAARRYVRHTLGRASTTILGLAKRHAESAVRLPLRG</sequence>
<evidence type="ECO:0000313" key="1">
    <source>
        <dbReference type="EMBL" id="TJZ52118.1"/>
    </source>
</evidence>
<organism evidence="1 2">
    <name type="scientific">Streptomyces piniterrae</name>
    <dbReference type="NCBI Taxonomy" id="2571125"/>
    <lineage>
        <taxon>Bacteria</taxon>
        <taxon>Bacillati</taxon>
        <taxon>Actinomycetota</taxon>
        <taxon>Actinomycetes</taxon>
        <taxon>Kitasatosporales</taxon>
        <taxon>Streptomycetaceae</taxon>
        <taxon>Streptomyces</taxon>
    </lineage>
</organism>
<dbReference type="Gene3D" id="3.30.530.20">
    <property type="match status" value="2"/>
</dbReference>
<proteinExistence type="predicted"/>
<dbReference type="OrthoDB" id="3419705at2"/>
<dbReference type="InterPro" id="IPR019587">
    <property type="entry name" value="Polyketide_cyclase/dehydratase"/>
</dbReference>
<name>A0A4V5MKJ7_9ACTN</name>
<accession>A0A4V5MKJ7</accession>
<dbReference type="CDD" id="cd08861">
    <property type="entry name" value="OtcD1_ARO-CYC_like"/>
    <property type="match status" value="2"/>
</dbReference>
<reference evidence="1 2" key="1">
    <citation type="submission" date="2019-04" db="EMBL/GenBank/DDBJ databases">
        <title>Streptomyces piniterrae sp. nov., a heliquinomycin-producing actinomycete isolated from rhizosphere soil of Pinus yunnanensis.</title>
        <authorList>
            <person name="Zhuang X."/>
            <person name="Zhao J."/>
        </authorList>
    </citation>
    <scope>NUCLEOTIDE SEQUENCE [LARGE SCALE GENOMIC DNA]</scope>
    <source>
        <strain evidence="2">jys28</strain>
    </source>
</reference>